<feature type="domain" description="2EXR" evidence="1">
    <location>
        <begin position="63"/>
        <end position="131"/>
    </location>
</feature>
<evidence type="ECO:0000313" key="2">
    <source>
        <dbReference type="EMBL" id="KAF2218279.1"/>
    </source>
</evidence>
<dbReference type="InterPro" id="IPR038883">
    <property type="entry name" value="AN11006-like"/>
</dbReference>
<keyword evidence="3" id="KW-1185">Reference proteome</keyword>
<dbReference type="Proteomes" id="UP000799538">
    <property type="component" value="Unassembled WGS sequence"/>
</dbReference>
<proteinExistence type="predicted"/>
<dbReference type="Pfam" id="PF20150">
    <property type="entry name" value="2EXR"/>
    <property type="match status" value="1"/>
</dbReference>
<name>A0A6A6FY10_9PEZI</name>
<evidence type="ECO:0000313" key="3">
    <source>
        <dbReference type="Proteomes" id="UP000799538"/>
    </source>
</evidence>
<dbReference type="EMBL" id="ML992558">
    <property type="protein sequence ID" value="KAF2218279.1"/>
    <property type="molecule type" value="Genomic_DNA"/>
</dbReference>
<dbReference type="OrthoDB" id="5272396at2759"/>
<dbReference type="PANTHER" id="PTHR42085:SF1">
    <property type="entry name" value="F-BOX DOMAIN-CONTAINING PROTEIN"/>
    <property type="match status" value="1"/>
</dbReference>
<sequence>MKACWSLYKYVTSGPPLTGLPFFFLQPTTMSDSLVTMFSRLRLTDIDKKSDKKPEKKPEKLGFLFLPPELRQMVYKHAIPSATYVQVPIGLNTVHASSDDDKHTTLSLASACRTTHAEFAHLYYQNSLFLFCDNEDARAFFAAVGRNAPHVRRIQILDPMQENMTHCFMPTVWSFADNLTSIRLDFPASVVDNVRLPQAVALWMTKTRFCPEEGAHKYFIGGGRVPMSILKQVIAGTFPVGPVETRTHLVEKMVFAVCPGHGEGSIFKGKQGDLDCKCRGGVNYRKLYKVLWEMSCLSKSAVLDVYVGYRKKYADGQWRIKTLEEDVPEDAE</sequence>
<reference evidence="3" key="1">
    <citation type="journal article" date="2020" name="Stud. Mycol.">
        <title>101 Dothideomycetes genomes: A test case for predicting lifestyles and emergence of pathogens.</title>
        <authorList>
            <person name="Haridas S."/>
            <person name="Albert R."/>
            <person name="Binder M."/>
            <person name="Bloem J."/>
            <person name="LaButti K."/>
            <person name="Salamov A."/>
            <person name="Andreopoulos B."/>
            <person name="Baker S."/>
            <person name="Barry K."/>
            <person name="Bills G."/>
            <person name="Bluhm B."/>
            <person name="Cannon C."/>
            <person name="Castanera R."/>
            <person name="Culley D."/>
            <person name="Daum C."/>
            <person name="Ezra D."/>
            <person name="Gonzalez J."/>
            <person name="Henrissat B."/>
            <person name="Kuo A."/>
            <person name="Liang C."/>
            <person name="Lipzen A."/>
            <person name="Lutzoni F."/>
            <person name="Magnuson J."/>
            <person name="Mondo S."/>
            <person name="Nolan M."/>
            <person name="Ohm R."/>
            <person name="Pangilinan J."/>
            <person name="Park H.-J."/>
            <person name="Ramirez L."/>
            <person name="Alfaro M."/>
            <person name="Sun H."/>
            <person name="Tritt A."/>
            <person name="Yoshinaga Y."/>
            <person name="Zwiers L.-H."/>
            <person name="Turgeon B."/>
            <person name="Goodwin S."/>
            <person name="Spatafora J."/>
            <person name="Crous P."/>
            <person name="Grigoriev I."/>
        </authorList>
    </citation>
    <scope>NUCLEOTIDE SEQUENCE [LARGE SCALE GENOMIC DNA]</scope>
    <source>
        <strain evidence="3">CECT 20119</strain>
    </source>
</reference>
<evidence type="ECO:0000259" key="1">
    <source>
        <dbReference type="Pfam" id="PF20150"/>
    </source>
</evidence>
<organism evidence="2 3">
    <name type="scientific">Elsinoe ampelina</name>
    <dbReference type="NCBI Taxonomy" id="302913"/>
    <lineage>
        <taxon>Eukaryota</taxon>
        <taxon>Fungi</taxon>
        <taxon>Dikarya</taxon>
        <taxon>Ascomycota</taxon>
        <taxon>Pezizomycotina</taxon>
        <taxon>Dothideomycetes</taxon>
        <taxon>Dothideomycetidae</taxon>
        <taxon>Myriangiales</taxon>
        <taxon>Elsinoaceae</taxon>
        <taxon>Elsinoe</taxon>
    </lineage>
</organism>
<dbReference type="InterPro" id="IPR045518">
    <property type="entry name" value="2EXR"/>
</dbReference>
<gene>
    <name evidence="2" type="ORF">BDZ85DRAFT_106349</name>
</gene>
<dbReference type="AlphaFoldDB" id="A0A6A6FY10"/>
<dbReference type="PANTHER" id="PTHR42085">
    <property type="entry name" value="F-BOX DOMAIN-CONTAINING PROTEIN"/>
    <property type="match status" value="1"/>
</dbReference>
<accession>A0A6A6FY10</accession>
<protein>
    <recommendedName>
        <fullName evidence="1">2EXR domain-containing protein</fullName>
    </recommendedName>
</protein>